<reference evidence="1 2" key="1">
    <citation type="journal article" date="2012" name="Appl. Environ. Microbiol.">
        <title>Draft genome sequence of a psychrotolerant sulfur-oxidizing bacterium, Sulfuricella denitrificans skB26, and proteomic insights into cold adaptation.</title>
        <authorList>
            <person name="Watanabe T."/>
            <person name="Kojima H."/>
            <person name="Fukui M."/>
        </authorList>
    </citation>
    <scope>NUCLEOTIDE SEQUENCE [LARGE SCALE GENOMIC DNA]</scope>
    <source>
        <strain evidence="2">skB26</strain>
    </source>
</reference>
<dbReference type="MEROPS" id="A31.004"/>
<keyword evidence="1" id="KW-0378">Hydrolase</keyword>
<dbReference type="EMBL" id="AP013066">
    <property type="protein sequence ID" value="BAN35420.1"/>
    <property type="molecule type" value="Genomic_DNA"/>
</dbReference>
<dbReference type="Gene3D" id="3.40.50.1450">
    <property type="entry name" value="HybD-like"/>
    <property type="match status" value="1"/>
</dbReference>
<keyword evidence="2" id="KW-1185">Reference proteome</keyword>
<dbReference type="PANTHER" id="PTHR30302:SF5">
    <property type="entry name" value="SLR1876 PROTEIN"/>
    <property type="match status" value="1"/>
</dbReference>
<dbReference type="NCBIfam" id="TIGR00072">
    <property type="entry name" value="hydrog_prot"/>
    <property type="match status" value="1"/>
</dbReference>
<organism evidence="1 2">
    <name type="scientific">Sulfuricella denitrificans (strain DSM 22764 / NBRC 105220 / skB26)</name>
    <dbReference type="NCBI Taxonomy" id="1163617"/>
    <lineage>
        <taxon>Bacteria</taxon>
        <taxon>Pseudomonadati</taxon>
        <taxon>Pseudomonadota</taxon>
        <taxon>Betaproteobacteria</taxon>
        <taxon>Nitrosomonadales</taxon>
        <taxon>Sulfuricellaceae</taxon>
        <taxon>Sulfuricella</taxon>
    </lineage>
</organism>
<sequence>MTAPLLVFAYGNPSRGDDALGPQLLELLAEGRAQHPEWPELELVTDFQLQVEHSVDLEGHDLVLFIDASVSCPCPFLFSPLQPAQDARYTTHEMSPQAVLHVFEQVYQRPAPASFLLSVRGENFHLGEPLSPAAVENRDAALALLVQLCSQPNLKVWQTLLHV</sequence>
<dbReference type="GO" id="GO:0016485">
    <property type="term" value="P:protein processing"/>
    <property type="evidence" value="ECO:0007669"/>
    <property type="project" value="TreeGrafter"/>
</dbReference>
<keyword evidence="1" id="KW-0645">Protease</keyword>
<accession>S6AA85</accession>
<dbReference type="KEGG" id="sdr:SCD_n01599"/>
<evidence type="ECO:0000313" key="1">
    <source>
        <dbReference type="EMBL" id="BAN35420.1"/>
    </source>
</evidence>
<dbReference type="STRING" id="1163617.SCD_n01599"/>
<dbReference type="Proteomes" id="UP000015559">
    <property type="component" value="Chromosome"/>
</dbReference>
<dbReference type="GO" id="GO:0008047">
    <property type="term" value="F:enzyme activator activity"/>
    <property type="evidence" value="ECO:0007669"/>
    <property type="project" value="InterPro"/>
</dbReference>
<dbReference type="AlphaFoldDB" id="S6AA85"/>
<name>S6AA85_SULDS</name>
<gene>
    <name evidence="1" type="ORF">SCD_n01599</name>
</gene>
<evidence type="ECO:0000313" key="2">
    <source>
        <dbReference type="Proteomes" id="UP000015559"/>
    </source>
</evidence>
<dbReference type="InterPro" id="IPR023430">
    <property type="entry name" value="Pept_HybD-like_dom_sf"/>
</dbReference>
<proteinExistence type="predicted"/>
<dbReference type="CDD" id="cd06066">
    <property type="entry name" value="H2MP_NAD-link-bidir"/>
    <property type="match status" value="1"/>
</dbReference>
<dbReference type="InterPro" id="IPR000671">
    <property type="entry name" value="Peptidase_A31"/>
</dbReference>
<dbReference type="eggNOG" id="COG0680">
    <property type="taxonomic scope" value="Bacteria"/>
</dbReference>
<dbReference type="PANTHER" id="PTHR30302">
    <property type="entry name" value="HYDROGENASE 1 MATURATION PROTEASE"/>
    <property type="match status" value="1"/>
</dbReference>
<dbReference type="GO" id="GO:0004175">
    <property type="term" value="F:endopeptidase activity"/>
    <property type="evidence" value="ECO:0007669"/>
    <property type="project" value="TreeGrafter"/>
</dbReference>
<dbReference type="SUPFAM" id="SSF53163">
    <property type="entry name" value="HybD-like"/>
    <property type="match status" value="1"/>
</dbReference>
<dbReference type="OrthoDB" id="9808862at2"/>
<protein>
    <submittedName>
        <fullName evidence="1">Hydrogenase maturation protease</fullName>
    </submittedName>
</protein>
<dbReference type="HOGENOM" id="CLU_099037_6_0_4"/>